<dbReference type="InterPro" id="IPR011990">
    <property type="entry name" value="TPR-like_helical_dom_sf"/>
</dbReference>
<comment type="subcellular location">
    <subcellularLocation>
        <location evidence="1">Cell outer membrane</location>
    </subcellularLocation>
</comment>
<keyword evidence="5" id="KW-0998">Cell outer membrane</keyword>
<keyword evidence="8" id="KW-1185">Reference proteome</keyword>
<comment type="caution">
    <text evidence="7">The sequence shown here is derived from an EMBL/GenBank/DDBJ whole genome shotgun (WGS) entry which is preliminary data.</text>
</comment>
<keyword evidence="3" id="KW-0732">Signal</keyword>
<proteinExistence type="inferred from homology"/>
<dbReference type="EMBL" id="JAKWBL010000001">
    <property type="protein sequence ID" value="MCH5597722.1"/>
    <property type="molecule type" value="Genomic_DNA"/>
</dbReference>
<keyword evidence="4" id="KW-0472">Membrane</keyword>
<evidence type="ECO:0000256" key="4">
    <source>
        <dbReference type="ARBA" id="ARBA00023136"/>
    </source>
</evidence>
<evidence type="ECO:0000313" key="8">
    <source>
        <dbReference type="Proteomes" id="UP001202248"/>
    </source>
</evidence>
<evidence type="ECO:0000256" key="1">
    <source>
        <dbReference type="ARBA" id="ARBA00004442"/>
    </source>
</evidence>
<comment type="similarity">
    <text evidence="2">Belongs to the SusD family.</text>
</comment>
<evidence type="ECO:0000313" key="7">
    <source>
        <dbReference type="EMBL" id="MCH5597722.1"/>
    </source>
</evidence>
<organism evidence="7 8">
    <name type="scientific">Niabella ginsengisoli</name>
    <dbReference type="NCBI Taxonomy" id="522298"/>
    <lineage>
        <taxon>Bacteria</taxon>
        <taxon>Pseudomonadati</taxon>
        <taxon>Bacteroidota</taxon>
        <taxon>Chitinophagia</taxon>
        <taxon>Chitinophagales</taxon>
        <taxon>Chitinophagaceae</taxon>
        <taxon>Niabella</taxon>
    </lineage>
</organism>
<dbReference type="SUPFAM" id="SSF48452">
    <property type="entry name" value="TPR-like"/>
    <property type="match status" value="1"/>
</dbReference>
<accession>A0ABS9SH91</accession>
<reference evidence="7 8" key="1">
    <citation type="submission" date="2022-02" db="EMBL/GenBank/DDBJ databases">
        <authorList>
            <person name="Min J."/>
        </authorList>
    </citation>
    <scope>NUCLEOTIDE SEQUENCE [LARGE SCALE GENOMIC DNA]</scope>
    <source>
        <strain evidence="7 8">GR10-1</strain>
    </source>
</reference>
<gene>
    <name evidence="7" type="ORF">MKP09_07285</name>
</gene>
<dbReference type="Gene3D" id="1.25.40.390">
    <property type="match status" value="1"/>
</dbReference>
<evidence type="ECO:0000256" key="3">
    <source>
        <dbReference type="ARBA" id="ARBA00022729"/>
    </source>
</evidence>
<feature type="domain" description="RagB/SusD" evidence="6">
    <location>
        <begin position="234"/>
        <end position="433"/>
    </location>
</feature>
<dbReference type="RefSeq" id="WP_240827092.1">
    <property type="nucleotide sequence ID" value="NZ_JAKWBL010000001.1"/>
</dbReference>
<dbReference type="Proteomes" id="UP001202248">
    <property type="component" value="Unassembled WGS sequence"/>
</dbReference>
<dbReference type="InterPro" id="IPR012944">
    <property type="entry name" value="SusD_RagB_dom"/>
</dbReference>
<evidence type="ECO:0000256" key="5">
    <source>
        <dbReference type="ARBA" id="ARBA00023237"/>
    </source>
</evidence>
<dbReference type="Pfam" id="PF07980">
    <property type="entry name" value="SusD_RagB"/>
    <property type="match status" value="1"/>
</dbReference>
<evidence type="ECO:0000256" key="2">
    <source>
        <dbReference type="ARBA" id="ARBA00006275"/>
    </source>
</evidence>
<sequence>MPSAEGIYNEDDDNVVKTSLGDLLTGNRVVPVSGGGWNWDALRNINYFLTNYKRVEIPGAAHYAGVARLFRAIFYFDKVSSFGDVPWYGSVIDFEDTSLLNKKRDPRTLVMDSILADLDYAIENMNTLESVEKMTKWTALAYKSRICLFEGAFRKYHTEFNLPGADKFLTEAAEAAEELIDSKTYTIYTSTPDKAYLELFSSMSAKEEEVILTRRFSNDLQIWHNVNYYTITASYGRPGLEKKLVNSYLLKDGSRFTDKPDYNTIPFVEEVQNRDPRLSQTIRTPGYTRIGSTTELPPDFTGTITGYQLVKFVTSTTEDSYNRSYNDMPIMRYAEVLLNFAEAKAELGTLTQADLDKSIKLLRDRVAMPNMNLVSANADPDDYLADQYVNVTGANKGVILEIRRERRIELVMESFRRNDLMRWKEGHLYTEQFKGMYFAGVGPYDLDGDGDTDVYIYTGTKPTEKGPQYLKLGSEILLEGNTSGG</sequence>
<protein>
    <submittedName>
        <fullName evidence="7">RagB/SusD family nutrient uptake outer membrane protein</fullName>
    </submittedName>
</protein>
<name>A0ABS9SH91_9BACT</name>
<evidence type="ECO:0000259" key="6">
    <source>
        <dbReference type="Pfam" id="PF07980"/>
    </source>
</evidence>